<dbReference type="AlphaFoldDB" id="A0A101M3B6"/>
<evidence type="ECO:0008006" key="5">
    <source>
        <dbReference type="Google" id="ProtNLM"/>
    </source>
</evidence>
<name>A0A101M3B6_PICGL</name>
<evidence type="ECO:0000313" key="3">
    <source>
        <dbReference type="EMBL" id="KUM50306.1"/>
    </source>
</evidence>
<dbReference type="EMBL" id="LKAM01000001">
    <property type="protein sequence ID" value="KUM50315.1"/>
    <property type="molecule type" value="Genomic_DNA"/>
</dbReference>
<sequence>MHGWHGWRDAGHGWRGCVRMGLKALMACQACLLICGNSSNAGELEIMLCPVEQSGIAIGIEVELSRYSYRYCSRAIVL</sequence>
<proteinExistence type="predicted"/>
<reference evidence="2" key="1">
    <citation type="journal article" date="2015" name="Genome Biol. Evol.">
        <title>Organellar Genomes of White Spruce (Picea glauca): Assembly and Annotation.</title>
        <authorList>
            <person name="Jackman S.D."/>
            <person name="Warren R.L."/>
            <person name="Gibb E.A."/>
            <person name="Vandervalk B.P."/>
            <person name="Mohamadi H."/>
            <person name="Chu J."/>
            <person name="Raymond A."/>
            <person name="Pleasance S."/>
            <person name="Coope R."/>
            <person name="Wildung M.R."/>
            <person name="Ritland C.E."/>
            <person name="Bousquet J."/>
            <person name="Jones S.J."/>
            <person name="Bohlmann J."/>
            <person name="Birol I."/>
        </authorList>
    </citation>
    <scope>NUCLEOTIDE SEQUENCE [LARGE SCALE GENOMIC DNA]</scope>
    <source>
        <tissue evidence="2">Flushing bud</tissue>
    </source>
</reference>
<accession>A0A101M3B6</accession>
<keyword evidence="2" id="KW-0496">Mitochondrion</keyword>
<protein>
    <recommendedName>
        <fullName evidence="5">Secreted protein</fullName>
    </recommendedName>
</protein>
<comment type="caution">
    <text evidence="2">The sequence shown here is derived from an EMBL/GenBank/DDBJ whole genome shotgun (WGS) entry which is preliminary data.</text>
</comment>
<feature type="signal peptide" evidence="1">
    <location>
        <begin position="1"/>
        <end position="41"/>
    </location>
</feature>
<geneLocation type="mitochondrion" evidence="2"/>
<gene>
    <name evidence="2" type="ORF">ABT39_MTgene134</name>
    <name evidence="3" type="ORF">ABT39_MTgene149</name>
    <name evidence="4" type="ORF">ABT39_MTgene158</name>
</gene>
<evidence type="ECO:0000313" key="2">
    <source>
        <dbReference type="EMBL" id="KUM50291.1"/>
    </source>
</evidence>
<dbReference type="EMBL" id="LKAM01000001">
    <property type="protein sequence ID" value="KUM50291.1"/>
    <property type="molecule type" value="Genomic_DNA"/>
</dbReference>
<evidence type="ECO:0000313" key="4">
    <source>
        <dbReference type="EMBL" id="KUM50315.1"/>
    </source>
</evidence>
<evidence type="ECO:0000256" key="1">
    <source>
        <dbReference type="SAM" id="SignalP"/>
    </source>
</evidence>
<organism evidence="2">
    <name type="scientific">Picea glauca</name>
    <name type="common">White spruce</name>
    <name type="synonym">Pinus glauca</name>
    <dbReference type="NCBI Taxonomy" id="3330"/>
    <lineage>
        <taxon>Eukaryota</taxon>
        <taxon>Viridiplantae</taxon>
        <taxon>Streptophyta</taxon>
        <taxon>Embryophyta</taxon>
        <taxon>Tracheophyta</taxon>
        <taxon>Spermatophyta</taxon>
        <taxon>Pinopsida</taxon>
        <taxon>Pinidae</taxon>
        <taxon>Conifers I</taxon>
        <taxon>Pinales</taxon>
        <taxon>Pinaceae</taxon>
        <taxon>Picea</taxon>
    </lineage>
</organism>
<feature type="chain" id="PRO_5011870857" description="Secreted protein" evidence="1">
    <location>
        <begin position="42"/>
        <end position="78"/>
    </location>
</feature>
<keyword evidence="1" id="KW-0732">Signal</keyword>
<dbReference type="EMBL" id="LKAM01000001">
    <property type="protein sequence ID" value="KUM50306.1"/>
    <property type="molecule type" value="Genomic_DNA"/>
</dbReference>